<dbReference type="InterPro" id="IPR011051">
    <property type="entry name" value="RmlC_Cupin_sf"/>
</dbReference>
<evidence type="ECO:0000313" key="4">
    <source>
        <dbReference type="Proteomes" id="UP000607197"/>
    </source>
</evidence>
<reference evidence="3" key="2">
    <citation type="submission" date="2020-09" db="EMBL/GenBank/DDBJ databases">
        <authorList>
            <person name="Sun Q."/>
            <person name="Ohkuma M."/>
        </authorList>
    </citation>
    <scope>NUCLEOTIDE SEQUENCE</scope>
    <source>
        <strain evidence="3">JCM 19596</strain>
    </source>
</reference>
<comment type="caution">
    <text evidence="3">The sequence shown here is derived from an EMBL/GenBank/DDBJ whole genome shotgun (WGS) entry which is preliminary data.</text>
</comment>
<dbReference type="OrthoDB" id="199885at2157"/>
<dbReference type="Proteomes" id="UP000607197">
    <property type="component" value="Unassembled WGS sequence"/>
</dbReference>
<dbReference type="EMBL" id="BMPG01000003">
    <property type="protein sequence ID" value="GGL65450.1"/>
    <property type="molecule type" value="Genomic_DNA"/>
</dbReference>
<feature type="region of interest" description="Disordered" evidence="1">
    <location>
        <begin position="1"/>
        <end position="20"/>
    </location>
</feature>
<keyword evidence="4" id="KW-1185">Reference proteome</keyword>
<reference evidence="3" key="1">
    <citation type="journal article" date="2014" name="Int. J. Syst. Evol. Microbiol.">
        <title>Complete genome sequence of Corynebacterium casei LMG S-19264T (=DSM 44701T), isolated from a smear-ripened cheese.</title>
        <authorList>
            <consortium name="US DOE Joint Genome Institute (JGI-PGF)"/>
            <person name="Walter F."/>
            <person name="Albersmeier A."/>
            <person name="Kalinowski J."/>
            <person name="Ruckert C."/>
        </authorList>
    </citation>
    <scope>NUCLEOTIDE SEQUENCE</scope>
    <source>
        <strain evidence="3">JCM 19596</strain>
    </source>
</reference>
<dbReference type="RefSeq" id="WP_188879219.1">
    <property type="nucleotide sequence ID" value="NZ_BMPG01000003.1"/>
</dbReference>
<dbReference type="AlphaFoldDB" id="A0A830FLV1"/>
<dbReference type="Gene3D" id="2.60.120.10">
    <property type="entry name" value="Jelly Rolls"/>
    <property type="match status" value="1"/>
</dbReference>
<proteinExistence type="predicted"/>
<evidence type="ECO:0000256" key="1">
    <source>
        <dbReference type="SAM" id="MobiDB-lite"/>
    </source>
</evidence>
<dbReference type="InterPro" id="IPR014710">
    <property type="entry name" value="RmlC-like_jellyroll"/>
</dbReference>
<organism evidence="3 4">
    <name type="scientific">Halocalculus aciditolerans</name>
    <dbReference type="NCBI Taxonomy" id="1383812"/>
    <lineage>
        <taxon>Archaea</taxon>
        <taxon>Methanobacteriati</taxon>
        <taxon>Methanobacteriota</taxon>
        <taxon>Stenosarchaea group</taxon>
        <taxon>Halobacteria</taxon>
        <taxon>Halobacteriales</taxon>
        <taxon>Halobacteriaceae</taxon>
        <taxon>Halocalculus</taxon>
    </lineage>
</organism>
<evidence type="ECO:0000259" key="2">
    <source>
        <dbReference type="Pfam" id="PF07883"/>
    </source>
</evidence>
<feature type="domain" description="Cupin type-2" evidence="2">
    <location>
        <begin position="30"/>
        <end position="92"/>
    </location>
</feature>
<accession>A0A830FLV1</accession>
<protein>
    <recommendedName>
        <fullName evidence="2">Cupin type-2 domain-containing protein</fullName>
    </recommendedName>
</protein>
<gene>
    <name evidence="3" type="ORF">GCM10009039_24160</name>
</gene>
<evidence type="ECO:0000313" key="3">
    <source>
        <dbReference type="EMBL" id="GGL65450.1"/>
    </source>
</evidence>
<sequence length="104" mass="11017">MSDVQTETLADLSGEPHATVFADGPRTVRLSLAAGESLPEHDHPGVDVLLVGLGGHLTVELDGEPHDLRDGDVLRVAGEHRIEPRAREDSTALVVLAPREGDDA</sequence>
<dbReference type="Pfam" id="PF07883">
    <property type="entry name" value="Cupin_2"/>
    <property type="match status" value="1"/>
</dbReference>
<name>A0A830FLV1_9EURY</name>
<dbReference type="InterPro" id="IPR013096">
    <property type="entry name" value="Cupin_2"/>
</dbReference>
<dbReference type="SUPFAM" id="SSF51182">
    <property type="entry name" value="RmlC-like cupins"/>
    <property type="match status" value="1"/>
</dbReference>